<dbReference type="InterPro" id="IPR037294">
    <property type="entry name" value="ABC_BtuC-like"/>
</dbReference>
<evidence type="ECO:0000313" key="9">
    <source>
        <dbReference type="EMBL" id="MST61660.1"/>
    </source>
</evidence>
<comment type="caution">
    <text evidence="9">The sequence shown here is derived from an EMBL/GenBank/DDBJ whole genome shotgun (WGS) entry which is preliminary data.</text>
</comment>
<dbReference type="FunFam" id="1.10.3470.10:FF:000001">
    <property type="entry name" value="Vitamin B12 ABC transporter permease BtuC"/>
    <property type="match status" value="1"/>
</dbReference>
<feature type="transmembrane region" description="Helical" evidence="8">
    <location>
        <begin position="64"/>
        <end position="84"/>
    </location>
</feature>
<keyword evidence="6 8" id="KW-1133">Transmembrane helix</keyword>
<evidence type="ECO:0000256" key="7">
    <source>
        <dbReference type="ARBA" id="ARBA00023136"/>
    </source>
</evidence>
<feature type="transmembrane region" description="Helical" evidence="8">
    <location>
        <begin position="96"/>
        <end position="115"/>
    </location>
</feature>
<protein>
    <submittedName>
        <fullName evidence="9">Iron ABC transporter permease</fullName>
    </submittedName>
</protein>
<dbReference type="Pfam" id="PF01032">
    <property type="entry name" value="FecCD"/>
    <property type="match status" value="1"/>
</dbReference>
<dbReference type="PANTHER" id="PTHR30472:SF18">
    <property type="entry name" value="IRON(III) DICITRATE ABC TRANSPORTER,PERMEASE PROTEIN"/>
    <property type="match status" value="1"/>
</dbReference>
<dbReference type="InterPro" id="IPR000522">
    <property type="entry name" value="ABC_transptr_permease_BtuC"/>
</dbReference>
<feature type="transmembrane region" description="Helical" evidence="8">
    <location>
        <begin position="121"/>
        <end position="144"/>
    </location>
</feature>
<dbReference type="GO" id="GO:0033214">
    <property type="term" value="P:siderophore-iron import into cell"/>
    <property type="evidence" value="ECO:0007669"/>
    <property type="project" value="TreeGrafter"/>
</dbReference>
<organism evidence="9 10">
    <name type="scientific">Peptostreptococcus porci</name>
    <dbReference type="NCBI Taxonomy" id="2652282"/>
    <lineage>
        <taxon>Bacteria</taxon>
        <taxon>Bacillati</taxon>
        <taxon>Bacillota</taxon>
        <taxon>Clostridia</taxon>
        <taxon>Peptostreptococcales</taxon>
        <taxon>Peptostreptococcaceae</taxon>
        <taxon>Peptostreptococcus</taxon>
    </lineage>
</organism>
<dbReference type="PANTHER" id="PTHR30472">
    <property type="entry name" value="FERRIC ENTEROBACTIN TRANSPORT SYSTEM PERMEASE PROTEIN"/>
    <property type="match status" value="1"/>
</dbReference>
<evidence type="ECO:0000256" key="3">
    <source>
        <dbReference type="ARBA" id="ARBA00022448"/>
    </source>
</evidence>
<keyword evidence="10" id="KW-1185">Reference proteome</keyword>
<gene>
    <name evidence="9" type="ORF">FYJ71_01555</name>
</gene>
<evidence type="ECO:0000256" key="1">
    <source>
        <dbReference type="ARBA" id="ARBA00004651"/>
    </source>
</evidence>
<dbReference type="CDD" id="cd06550">
    <property type="entry name" value="TM_ABC_iron-siderophores_like"/>
    <property type="match status" value="1"/>
</dbReference>
<keyword evidence="4" id="KW-1003">Cell membrane</keyword>
<keyword evidence="5 8" id="KW-0812">Transmembrane</keyword>
<accession>A0A6N7WY97</accession>
<evidence type="ECO:0000256" key="2">
    <source>
        <dbReference type="ARBA" id="ARBA00007935"/>
    </source>
</evidence>
<feature type="transmembrane region" description="Helical" evidence="8">
    <location>
        <begin position="156"/>
        <end position="178"/>
    </location>
</feature>
<evidence type="ECO:0000256" key="4">
    <source>
        <dbReference type="ARBA" id="ARBA00022475"/>
    </source>
</evidence>
<keyword evidence="3" id="KW-0813">Transport</keyword>
<feature type="transmembrane region" description="Helical" evidence="8">
    <location>
        <begin position="207"/>
        <end position="227"/>
    </location>
</feature>
<sequence>MKKYKKICIVLFILILISIPLSTFLGSANITFSQVIDVYKYHLPFANASLEDMGLNSIIWNIRLPRTIVAVIVGSGLAMTGCIMQALTGNIMAEPYTLGIQSGAGMFAAFSIAFFDSVSPIGIIGTNTMAFLGAMLVMLSVYTISSRSKSFSRSNLILVGISISMLCSAITQLIIAFAPDNSKVRGIVFWMMGGLGGIHWEDIPFSLIVCLTGFAISFFLSEQLNIISMGKETAIILGVKINRLNKILLLLVSIIVGALVSISGSVGFVGLIIPHLARRFIGANHKELIPVSTLLGGLFLVWADTTSRIIVAPKDLPIGVLTSLIGVPFFLFIMKKRGQVM</sequence>
<proteinExistence type="inferred from homology"/>
<dbReference type="RefSeq" id="WP_154537058.1">
    <property type="nucleotide sequence ID" value="NZ_VUNE01000001.1"/>
</dbReference>
<feature type="transmembrane region" description="Helical" evidence="8">
    <location>
        <begin position="247"/>
        <end position="276"/>
    </location>
</feature>
<comment type="similarity">
    <text evidence="2">Belongs to the binding-protein-dependent transport system permease family. FecCD subfamily.</text>
</comment>
<dbReference type="Proteomes" id="UP000440713">
    <property type="component" value="Unassembled WGS sequence"/>
</dbReference>
<comment type="subcellular location">
    <subcellularLocation>
        <location evidence="1">Cell membrane</location>
        <topology evidence="1">Multi-pass membrane protein</topology>
    </subcellularLocation>
</comment>
<dbReference type="GO" id="GO:0022857">
    <property type="term" value="F:transmembrane transporter activity"/>
    <property type="evidence" value="ECO:0007669"/>
    <property type="project" value="InterPro"/>
</dbReference>
<dbReference type="SUPFAM" id="SSF81345">
    <property type="entry name" value="ABC transporter involved in vitamin B12 uptake, BtuC"/>
    <property type="match status" value="1"/>
</dbReference>
<reference evidence="9 10" key="1">
    <citation type="submission" date="2019-08" db="EMBL/GenBank/DDBJ databases">
        <title>In-depth cultivation of the pig gut microbiome towards novel bacterial diversity and tailored functional studies.</title>
        <authorList>
            <person name="Wylensek D."/>
            <person name="Hitch T.C.A."/>
            <person name="Clavel T."/>
        </authorList>
    </citation>
    <scope>NUCLEOTIDE SEQUENCE [LARGE SCALE GENOMIC DNA]</scope>
    <source>
        <strain evidence="9 10">WCA-SAB-591-4A-A</strain>
    </source>
</reference>
<dbReference type="Gene3D" id="1.10.3470.10">
    <property type="entry name" value="ABC transporter involved in vitamin B12 uptake, BtuC"/>
    <property type="match status" value="1"/>
</dbReference>
<evidence type="ECO:0000256" key="8">
    <source>
        <dbReference type="SAM" id="Phobius"/>
    </source>
</evidence>
<dbReference type="AlphaFoldDB" id="A0A6N7WY97"/>
<evidence type="ECO:0000313" key="10">
    <source>
        <dbReference type="Proteomes" id="UP000440713"/>
    </source>
</evidence>
<dbReference type="GO" id="GO:0005886">
    <property type="term" value="C:plasma membrane"/>
    <property type="evidence" value="ECO:0007669"/>
    <property type="project" value="UniProtKB-SubCell"/>
</dbReference>
<feature type="transmembrane region" description="Helical" evidence="8">
    <location>
        <begin position="316"/>
        <end position="334"/>
    </location>
</feature>
<keyword evidence="7 8" id="KW-0472">Membrane</keyword>
<evidence type="ECO:0000256" key="5">
    <source>
        <dbReference type="ARBA" id="ARBA00022692"/>
    </source>
</evidence>
<name>A0A6N7WY97_9FIRM</name>
<dbReference type="EMBL" id="VUNE01000001">
    <property type="protein sequence ID" value="MST61660.1"/>
    <property type="molecule type" value="Genomic_DNA"/>
</dbReference>
<evidence type="ECO:0000256" key="6">
    <source>
        <dbReference type="ARBA" id="ARBA00022989"/>
    </source>
</evidence>